<evidence type="ECO:0000256" key="4">
    <source>
        <dbReference type="ARBA" id="ARBA00022490"/>
    </source>
</evidence>
<dbReference type="GO" id="GO:0005868">
    <property type="term" value="C:cytoplasmic dynein complex"/>
    <property type="evidence" value="ECO:0007669"/>
    <property type="project" value="TreeGrafter"/>
</dbReference>
<keyword evidence="10" id="KW-0243">Dynein</keyword>
<dbReference type="Gene3D" id="3.30.740.10">
    <property type="entry name" value="Protein Inhibitor Of Neuronal Nitric Oxide Synthase"/>
    <property type="match status" value="1"/>
</dbReference>
<dbReference type="Proteomes" id="UP000267029">
    <property type="component" value="Unassembled WGS sequence"/>
</dbReference>
<protein>
    <recommendedName>
        <fullName evidence="10">Dynein light chain</fullName>
    </recommendedName>
</protein>
<keyword evidence="8 10" id="KW-0206">Cytoskeleton</keyword>
<dbReference type="PANTHER" id="PTHR11886:SF35">
    <property type="entry name" value="DYNEIN LIGHT CHAIN"/>
    <property type="match status" value="1"/>
</dbReference>
<reference evidence="12 13" key="1">
    <citation type="submission" date="2018-10" db="EMBL/GenBank/DDBJ databases">
        <authorList>
            <consortium name="Pathogen Informatics"/>
        </authorList>
    </citation>
    <scope>NUCLEOTIDE SEQUENCE [LARGE SCALE GENOMIC DNA]</scope>
</reference>
<dbReference type="Pfam" id="PF01221">
    <property type="entry name" value="Dynein_light"/>
    <property type="match status" value="1"/>
</dbReference>
<evidence type="ECO:0000256" key="8">
    <source>
        <dbReference type="ARBA" id="ARBA00023212"/>
    </source>
</evidence>
<dbReference type="InterPro" id="IPR037177">
    <property type="entry name" value="DLC_sf"/>
</dbReference>
<dbReference type="InterPro" id="IPR001372">
    <property type="entry name" value="Dynein_light_chain_typ-1/2"/>
</dbReference>
<dbReference type="SMART" id="SM01375">
    <property type="entry name" value="Dynein_light"/>
    <property type="match status" value="1"/>
</dbReference>
<evidence type="ECO:0000256" key="2">
    <source>
        <dbReference type="ARBA" id="ARBA00004245"/>
    </source>
</evidence>
<dbReference type="FunFam" id="3.30.740.10:FF:000005">
    <property type="entry name" value="Dynein light chain"/>
    <property type="match status" value="1"/>
</dbReference>
<evidence type="ECO:0000256" key="9">
    <source>
        <dbReference type="ARBA" id="ARBA00023242"/>
    </source>
</evidence>
<dbReference type="CDD" id="cd21452">
    <property type="entry name" value="DLC-like_DYNLL1_DYNLL2"/>
    <property type="match status" value="1"/>
</dbReference>
<sequence>MRKNGKVRSAGNFAHQKRPHKQEHHKKQHQPAMKIGKKVGTNDDSKRSSLQLLLPKSGTQNDSLQVVVKCFCMSDEMLNYAVVCADEALRQSATRKDVAAYVKRHFDAKYGPLWHCVVGRDFGSYVTHQDLGFAVFHIGEWAFLLFSTRP</sequence>
<evidence type="ECO:0000256" key="3">
    <source>
        <dbReference type="ARBA" id="ARBA00022448"/>
    </source>
</evidence>
<keyword evidence="5 10" id="KW-0493">Microtubule</keyword>
<dbReference type="AlphaFoldDB" id="A0A0R3U9M5"/>
<keyword evidence="6" id="KW-0509">mRNA transport</keyword>
<feature type="compositionally biased region" description="Basic residues" evidence="11">
    <location>
        <begin position="15"/>
        <end position="29"/>
    </location>
</feature>
<dbReference type="GO" id="GO:0005634">
    <property type="term" value="C:nucleus"/>
    <property type="evidence" value="ECO:0007669"/>
    <property type="project" value="UniProtKB-SubCell"/>
</dbReference>
<keyword evidence="7" id="KW-0653">Protein transport</keyword>
<evidence type="ECO:0000256" key="11">
    <source>
        <dbReference type="SAM" id="MobiDB-lite"/>
    </source>
</evidence>
<keyword evidence="9" id="KW-0539">Nucleus</keyword>
<dbReference type="GO" id="GO:0015031">
    <property type="term" value="P:protein transport"/>
    <property type="evidence" value="ECO:0007669"/>
    <property type="project" value="UniProtKB-KW"/>
</dbReference>
<evidence type="ECO:0000256" key="10">
    <source>
        <dbReference type="RuleBase" id="RU365010"/>
    </source>
</evidence>
<evidence type="ECO:0000256" key="5">
    <source>
        <dbReference type="ARBA" id="ARBA00022701"/>
    </source>
</evidence>
<evidence type="ECO:0000256" key="7">
    <source>
        <dbReference type="ARBA" id="ARBA00022927"/>
    </source>
</evidence>
<feature type="region of interest" description="Disordered" evidence="11">
    <location>
        <begin position="1"/>
        <end position="47"/>
    </location>
</feature>
<comment type="similarity">
    <text evidence="10">Belongs to the dynein light chain family.</text>
</comment>
<evidence type="ECO:0000313" key="13">
    <source>
        <dbReference type="Proteomes" id="UP000267029"/>
    </source>
</evidence>
<dbReference type="GO" id="GO:0007017">
    <property type="term" value="P:microtubule-based process"/>
    <property type="evidence" value="ECO:0007669"/>
    <property type="project" value="InterPro"/>
</dbReference>
<dbReference type="OrthoDB" id="10033309at2759"/>
<evidence type="ECO:0000256" key="6">
    <source>
        <dbReference type="ARBA" id="ARBA00022816"/>
    </source>
</evidence>
<evidence type="ECO:0000313" key="12">
    <source>
        <dbReference type="EMBL" id="VDD77621.1"/>
    </source>
</evidence>
<accession>A0A0R3U9M5</accession>
<organism evidence="12 13">
    <name type="scientific">Mesocestoides corti</name>
    <name type="common">Flatworm</name>
    <dbReference type="NCBI Taxonomy" id="53468"/>
    <lineage>
        <taxon>Eukaryota</taxon>
        <taxon>Metazoa</taxon>
        <taxon>Spiralia</taxon>
        <taxon>Lophotrochozoa</taxon>
        <taxon>Platyhelminthes</taxon>
        <taxon>Cestoda</taxon>
        <taxon>Eucestoda</taxon>
        <taxon>Cyclophyllidea</taxon>
        <taxon>Mesocestoididae</taxon>
        <taxon>Mesocestoides</taxon>
    </lineage>
</organism>
<dbReference type="PANTHER" id="PTHR11886">
    <property type="entry name" value="DYNEIN LIGHT CHAIN"/>
    <property type="match status" value="1"/>
</dbReference>
<dbReference type="SUPFAM" id="SSF54648">
    <property type="entry name" value="DLC"/>
    <property type="match status" value="1"/>
</dbReference>
<keyword evidence="3" id="KW-0813">Transport</keyword>
<dbReference type="EMBL" id="UXSR01000889">
    <property type="protein sequence ID" value="VDD77621.1"/>
    <property type="molecule type" value="Genomic_DNA"/>
</dbReference>
<gene>
    <name evidence="12" type="ORF">MCOS_LOCUS3624</name>
</gene>
<dbReference type="GO" id="GO:0005874">
    <property type="term" value="C:microtubule"/>
    <property type="evidence" value="ECO:0007669"/>
    <property type="project" value="UniProtKB-KW"/>
</dbReference>
<keyword evidence="10" id="KW-0505">Motor protein</keyword>
<dbReference type="GO" id="GO:0051028">
    <property type="term" value="P:mRNA transport"/>
    <property type="evidence" value="ECO:0007669"/>
    <property type="project" value="UniProtKB-KW"/>
</dbReference>
<proteinExistence type="inferred from homology"/>
<name>A0A0R3U9M5_MESCO</name>
<keyword evidence="4 10" id="KW-0963">Cytoplasm</keyword>
<evidence type="ECO:0000256" key="1">
    <source>
        <dbReference type="ARBA" id="ARBA00004123"/>
    </source>
</evidence>
<comment type="subcellular location">
    <subcellularLocation>
        <location evidence="2 10">Cytoplasm</location>
        <location evidence="2 10">Cytoskeleton</location>
    </subcellularLocation>
    <subcellularLocation>
        <location evidence="1">Nucleus</location>
    </subcellularLocation>
</comment>
<dbReference type="STRING" id="53468.A0A0R3U9M5"/>
<dbReference type="GO" id="GO:0045505">
    <property type="term" value="F:dynein intermediate chain binding"/>
    <property type="evidence" value="ECO:0007669"/>
    <property type="project" value="TreeGrafter"/>
</dbReference>
<keyword evidence="13" id="KW-1185">Reference proteome</keyword>